<protein>
    <submittedName>
        <fullName evidence="3">Uncharacterized protein</fullName>
    </submittedName>
</protein>
<dbReference type="EMBL" id="JMQA01000001">
    <property type="protein sequence ID" value="KFN12191.1"/>
    <property type="molecule type" value="Genomic_DNA"/>
</dbReference>
<accession>A0A091A7I3</accession>
<sequence>MSKNSRTFRNRSRSRNRISVSDGTKHSVKDQKLKQKLYKICFKENSRWSIIMDKRAIVFEVIGIITLCILIILVTLSTINIAVKDVDPPTYYGPAFAGLLLIGIFCLIATGVSSNLHVKRKYSDLSFLVSRLSIKFNTDILFSVRCDAVYEFLKNERKLDCDYIDYLIGHYTEKSETIRKQKWLPFAIFSAFLFPFWNATVSKTLNWSDIDKNILLFIFAILLSSYIWIWRRNIEAILFSKSNNYLYIASILRTIKSYPKRKYE</sequence>
<comment type="caution">
    <text evidence="3">The sequence shown here is derived from an EMBL/GenBank/DDBJ whole genome shotgun (WGS) entry which is preliminary data.</text>
</comment>
<feature type="transmembrane region" description="Helical" evidence="2">
    <location>
        <begin position="57"/>
        <end position="79"/>
    </location>
</feature>
<reference evidence="3 4" key="1">
    <citation type="submission" date="2014-04" db="EMBL/GenBank/DDBJ databases">
        <authorList>
            <person name="Bishop-Lilly K.A."/>
            <person name="Broomall S.M."/>
            <person name="Chain P.S."/>
            <person name="Chertkov O."/>
            <person name="Coyne S.R."/>
            <person name="Daligault H.E."/>
            <person name="Davenport K.W."/>
            <person name="Erkkila T."/>
            <person name="Frey K.G."/>
            <person name="Gibbons H.S."/>
            <person name="Gu W."/>
            <person name="Jaissle J."/>
            <person name="Johnson S.L."/>
            <person name="Koroleva G.I."/>
            <person name="Ladner J.T."/>
            <person name="Lo C.-C."/>
            <person name="Minogue T.D."/>
            <person name="Munk C."/>
            <person name="Palacios G.F."/>
            <person name="Redden C.L."/>
            <person name="Rosenzweig C.N."/>
            <person name="Scholz M.B."/>
            <person name="Teshima H."/>
            <person name="Xu Y."/>
        </authorList>
    </citation>
    <scope>NUCLEOTIDE SEQUENCE [LARGE SCALE GENOMIC DNA]</scope>
    <source>
        <strain evidence="3 4">8244</strain>
    </source>
</reference>
<feature type="transmembrane region" description="Helical" evidence="2">
    <location>
        <begin position="91"/>
        <end position="112"/>
    </location>
</feature>
<dbReference type="GeneID" id="77008278"/>
<keyword evidence="2" id="KW-0812">Transmembrane</keyword>
<feature type="compositionally biased region" description="Basic residues" evidence="1">
    <location>
        <begin position="1"/>
        <end position="16"/>
    </location>
</feature>
<keyword evidence="4" id="KW-1185">Reference proteome</keyword>
<dbReference type="PATRIC" id="fig|44252.3.peg.236"/>
<gene>
    <name evidence="3" type="ORF">DJ90_2036</name>
</gene>
<feature type="transmembrane region" description="Helical" evidence="2">
    <location>
        <begin position="213"/>
        <end position="230"/>
    </location>
</feature>
<feature type="transmembrane region" description="Helical" evidence="2">
    <location>
        <begin position="183"/>
        <end position="201"/>
    </location>
</feature>
<dbReference type="HOGENOM" id="CLU_1150955_0_0_9"/>
<feature type="region of interest" description="Disordered" evidence="1">
    <location>
        <begin position="1"/>
        <end position="27"/>
    </location>
</feature>
<evidence type="ECO:0000313" key="3">
    <source>
        <dbReference type="EMBL" id="KFN12191.1"/>
    </source>
</evidence>
<dbReference type="RefSeq" id="WP_036624184.1">
    <property type="nucleotide sequence ID" value="NZ_JAKOBR010000033.1"/>
</dbReference>
<dbReference type="AlphaFoldDB" id="A0A091A7I3"/>
<dbReference type="OrthoDB" id="2625029at2"/>
<keyword evidence="2" id="KW-1133">Transmembrane helix</keyword>
<organism evidence="3 4">
    <name type="scientific">Paenibacillus macerans</name>
    <name type="common">Bacillus macerans</name>
    <dbReference type="NCBI Taxonomy" id="44252"/>
    <lineage>
        <taxon>Bacteria</taxon>
        <taxon>Bacillati</taxon>
        <taxon>Bacillota</taxon>
        <taxon>Bacilli</taxon>
        <taxon>Bacillales</taxon>
        <taxon>Paenibacillaceae</taxon>
        <taxon>Paenibacillus</taxon>
    </lineage>
</organism>
<evidence type="ECO:0000256" key="1">
    <source>
        <dbReference type="SAM" id="MobiDB-lite"/>
    </source>
</evidence>
<dbReference type="Proteomes" id="UP000029278">
    <property type="component" value="Unassembled WGS sequence"/>
</dbReference>
<name>A0A091A7I3_PAEMA</name>
<evidence type="ECO:0000256" key="2">
    <source>
        <dbReference type="SAM" id="Phobius"/>
    </source>
</evidence>
<evidence type="ECO:0000313" key="4">
    <source>
        <dbReference type="Proteomes" id="UP000029278"/>
    </source>
</evidence>
<keyword evidence="2" id="KW-0472">Membrane</keyword>
<proteinExistence type="predicted"/>